<proteinExistence type="predicted"/>
<dbReference type="AlphaFoldDB" id="A0A833HNG5"/>
<evidence type="ECO:0000313" key="3">
    <source>
        <dbReference type="EMBL" id="KAB3529316.1"/>
    </source>
</evidence>
<evidence type="ECO:0000256" key="1">
    <source>
        <dbReference type="SAM" id="MobiDB-lite"/>
    </source>
</evidence>
<comment type="caution">
    <text evidence="3">The sequence shown here is derived from an EMBL/GenBank/DDBJ whole genome shotgun (WGS) entry which is preliminary data.</text>
</comment>
<dbReference type="RefSeq" id="WP_151866108.1">
    <property type="nucleotide sequence ID" value="NZ_WBZB01000033.1"/>
</dbReference>
<name>A0A833HNG5_9FIRM</name>
<gene>
    <name evidence="3" type="ORF">F8153_09440</name>
</gene>
<feature type="domain" description="DUF5640" evidence="2">
    <location>
        <begin position="53"/>
        <end position="125"/>
    </location>
</feature>
<dbReference type="Proteomes" id="UP000465601">
    <property type="component" value="Unassembled WGS sequence"/>
</dbReference>
<sequence length="138" mass="15383">MKKTQLLIFLIVIVMVVMCMGCSDGNKSAKETNDSPIETSSEEEGDIPVGESSLVGSWKNEINFQFTFNEDGTGTFNMNGMELPFDYEIDGDTLKVVTMGAENAPDFYKFKVEGDVFSFGELETFSSTGYTDEYNRIK</sequence>
<dbReference type="Pfam" id="PF18692">
    <property type="entry name" value="DUF5640"/>
    <property type="match status" value="1"/>
</dbReference>
<feature type="region of interest" description="Disordered" evidence="1">
    <location>
        <begin position="27"/>
        <end position="50"/>
    </location>
</feature>
<evidence type="ECO:0000259" key="2">
    <source>
        <dbReference type="Pfam" id="PF18692"/>
    </source>
</evidence>
<protein>
    <recommendedName>
        <fullName evidence="2">DUF5640 domain-containing protein</fullName>
    </recommendedName>
</protein>
<accession>A0A833HNG5</accession>
<organism evidence="3 4">
    <name type="scientific">Alkaliphilus serpentinus</name>
    <dbReference type="NCBI Taxonomy" id="1482731"/>
    <lineage>
        <taxon>Bacteria</taxon>
        <taxon>Bacillati</taxon>
        <taxon>Bacillota</taxon>
        <taxon>Clostridia</taxon>
        <taxon>Peptostreptococcales</taxon>
        <taxon>Natronincolaceae</taxon>
        <taxon>Alkaliphilus</taxon>
    </lineage>
</organism>
<dbReference type="InterPro" id="IPR040984">
    <property type="entry name" value="DUF5640"/>
</dbReference>
<keyword evidence="4" id="KW-1185">Reference proteome</keyword>
<evidence type="ECO:0000313" key="4">
    <source>
        <dbReference type="Proteomes" id="UP000465601"/>
    </source>
</evidence>
<dbReference type="EMBL" id="WBZB01000033">
    <property type="protein sequence ID" value="KAB3529316.1"/>
    <property type="molecule type" value="Genomic_DNA"/>
</dbReference>
<reference evidence="3 4" key="1">
    <citation type="submission" date="2019-10" db="EMBL/GenBank/DDBJ databases">
        <title>Alkaliphilus serpentinus sp. nov. and Alkaliphilus pronyensis sp. nov., two novel anaerobic alkaliphilic species isolated from the serpentinized-hosted hydrothermal field of the Prony Bay (New Caledonia).</title>
        <authorList>
            <person name="Postec A."/>
        </authorList>
    </citation>
    <scope>NUCLEOTIDE SEQUENCE [LARGE SCALE GENOMIC DNA]</scope>
    <source>
        <strain evidence="3 4">LacT</strain>
    </source>
</reference>